<comment type="caution">
    <text evidence="2">The sequence shown here is derived from an EMBL/GenBank/DDBJ whole genome shotgun (WGS) entry which is preliminary data.</text>
</comment>
<dbReference type="RefSeq" id="XP_052905130.1">
    <property type="nucleotide sequence ID" value="XM_053048370.1"/>
</dbReference>
<sequence length="889" mass="103481">MKTRYSVIWIKAVALISVLMMSRHRADMTLDEVEATLNFEITTDATPIRINPKGPLNFLRGLIYQKMECMYNKRFFSPEINTEYKLEENPDDFDLENFYIYTRNKQMDKAYTALPENKMDVYTEQYHNHLIELFPSPTGDISIETRGIQSFVQFLRAKDTEEHSLQILAMLLLFSEGVRIPIDVNSKELKVYETDKKDKIYFTVSMEIPWLNLVEDKVQTSQQKKVKQMISFFKEYATDPEVLSMMEEKCSQEEIATGKFLNSPKFLIQSYIFGFIDTADRATEFIQTVHSMMEKYAPKTEAPSKNDSVYDRLFKPAGTITGTDCIVLMKKTQEVLNTYRVFPFANSTELPAYTSVPRYNREAKEFSTNRLENYSNCVECVILSLFCCLTYDSSDYKCKTDHMGDVSSSLKEFFAPKENKSFDTTKVEFQRNWCRVVADLDEPSIAYCKGRNELDTGILNMLMVIIEIVKAPEDEKKKILGFSESLEEKSGKLEDELSNAIQEYTNTLLTRLSKTKDVEVQFSELKSEKCKNGRYDVLGEISMSFKQSNIKNTIVLCISKGHGSVYMEPTIMKFKDDRIEKMNEIASSCKNGTAFVENLFALYVDYELRKIDTLKKSEVFMKAEIQKTIDNNFADINRLLLIKKINTFEYAKELVTCSTVYTIDQELSPKHPLIRFMSNIIGNMELDNVAIQIDMILSAGSTDPQTDIKLKYPRIDLSEAYYTNLCIYFNHENVVKYLLDCDVNILRIYVKCFVDHMKREYRFDLDRSLDSITNRGLYKYIFRYENMEYAKMFVNYMIKSYPDDKEAIITSLHFLWIVYLCSEKTPNEELIKANFRAIHEYIYIGKECNSFYRVDMLCERAIHNSNSESGLICRSAGDFSRFFQSMHAL</sequence>
<keyword evidence="3" id="KW-1185">Reference proteome</keyword>
<evidence type="ECO:0000256" key="1">
    <source>
        <dbReference type="SAM" id="SignalP"/>
    </source>
</evidence>
<accession>A0A086J357</accession>
<proteinExistence type="predicted"/>
<feature type="chain" id="PRO_5001807755" evidence="1">
    <location>
        <begin position="27"/>
        <end position="889"/>
    </location>
</feature>
<dbReference type="Proteomes" id="UP000054524">
    <property type="component" value="Unassembled WGS sequence"/>
</dbReference>
<evidence type="ECO:0000313" key="3">
    <source>
        <dbReference type="Proteomes" id="UP000054524"/>
    </source>
</evidence>
<organism evidence="2 3">
    <name type="scientific">Nematocida ausubeli (strain ATCC PRA-371 / ERTm2)</name>
    <name type="common">Nematode killer fungus</name>
    <dbReference type="NCBI Taxonomy" id="1913371"/>
    <lineage>
        <taxon>Eukaryota</taxon>
        <taxon>Fungi</taxon>
        <taxon>Fungi incertae sedis</taxon>
        <taxon>Microsporidia</taxon>
        <taxon>Nematocida</taxon>
    </lineage>
</organism>
<evidence type="ECO:0000313" key="2">
    <source>
        <dbReference type="EMBL" id="KFG26575.1"/>
    </source>
</evidence>
<dbReference type="AlphaFoldDB" id="A0A086J357"/>
<feature type="signal peptide" evidence="1">
    <location>
        <begin position="1"/>
        <end position="26"/>
    </location>
</feature>
<keyword evidence="1" id="KW-0732">Signal</keyword>
<protein>
    <submittedName>
        <fullName evidence="2">Uncharacterized protein</fullName>
    </submittedName>
</protein>
<name>A0A086J357_NEMA1</name>
<dbReference type="EMBL" id="AKIJ01000002">
    <property type="protein sequence ID" value="KFG26575.1"/>
    <property type="molecule type" value="Genomic_DNA"/>
</dbReference>
<dbReference type="HOGENOM" id="CLU_009683_3_0_1"/>
<gene>
    <name evidence="2" type="ORF">NESG_00726</name>
</gene>
<dbReference type="GeneID" id="77675699"/>
<reference evidence="2 3" key="1">
    <citation type="journal article" date="2014" name="Genome Announc.">
        <title>Genome Sequence of the Microsporidian Species Nematocida sp1 Strain ERTm6 (ATCC PRA-372).</title>
        <authorList>
            <person name="Bakowski M.A."/>
            <person name="Priest M."/>
            <person name="Young S."/>
            <person name="Cuomo C.A."/>
            <person name="Troemel E.R."/>
        </authorList>
    </citation>
    <scope>NUCLEOTIDE SEQUENCE [LARGE SCALE GENOMIC DNA]</scope>
    <source>
        <strain evidence="2 3">ERTm6</strain>
    </source>
</reference>